<evidence type="ECO:0000256" key="5">
    <source>
        <dbReference type="ARBA" id="ARBA00022840"/>
    </source>
</evidence>
<keyword evidence="4" id="KW-0418">Kinase</keyword>
<dbReference type="GO" id="GO:0005524">
    <property type="term" value="F:ATP binding"/>
    <property type="evidence" value="ECO:0007669"/>
    <property type="project" value="UniProtKB-UniRule"/>
</dbReference>
<evidence type="ECO:0000313" key="12">
    <source>
        <dbReference type="Proteomes" id="UP000492821"/>
    </source>
</evidence>
<feature type="cross-link" description="Glycyl lysine isopeptide (Lys-Gly) (interchain with G-Cter in SUMO2)" evidence="9">
    <location>
        <position position="146"/>
    </location>
</feature>
<dbReference type="Gene3D" id="3.30.200.20">
    <property type="entry name" value="Phosphorylase Kinase, domain 1"/>
    <property type="match status" value="1"/>
</dbReference>
<evidence type="ECO:0000256" key="8">
    <source>
        <dbReference type="PIRSR" id="PIRSR630616-2"/>
    </source>
</evidence>
<dbReference type="AlphaFoldDB" id="A0A7E4VWK2"/>
<dbReference type="WBParaSite" id="Pan_g4238.t1">
    <property type="protein sequence ID" value="Pan_g4238.t1"/>
    <property type="gene ID" value="Pan_g4238"/>
</dbReference>
<accession>A0A7E4VWK2</accession>
<dbReference type="InterPro" id="IPR030616">
    <property type="entry name" value="Aur-like"/>
</dbReference>
<dbReference type="SUPFAM" id="SSF56112">
    <property type="entry name" value="Protein kinase-like (PK-like)"/>
    <property type="match status" value="1"/>
</dbReference>
<dbReference type="Pfam" id="PF00069">
    <property type="entry name" value="Pkinase"/>
    <property type="match status" value="1"/>
</dbReference>
<name>A0A7E4VWK2_PANRE</name>
<dbReference type="InterPro" id="IPR000719">
    <property type="entry name" value="Prot_kinase_dom"/>
</dbReference>
<feature type="binding site" evidence="10">
    <location>
        <position position="55"/>
    </location>
    <ligand>
        <name>ATP</name>
        <dbReference type="ChEBI" id="CHEBI:30616"/>
    </ligand>
</feature>
<dbReference type="GO" id="GO:0004674">
    <property type="term" value="F:protein serine/threonine kinase activity"/>
    <property type="evidence" value="ECO:0007669"/>
    <property type="project" value="UniProtKB-KW"/>
</dbReference>
<dbReference type="Gene3D" id="1.10.510.10">
    <property type="entry name" value="Transferase(Phosphotransferase) domain 1"/>
    <property type="match status" value="1"/>
</dbReference>
<evidence type="ECO:0000256" key="1">
    <source>
        <dbReference type="ARBA" id="ARBA00022527"/>
    </source>
</evidence>
<evidence type="ECO:0000256" key="7">
    <source>
        <dbReference type="ARBA" id="ARBA00048679"/>
    </source>
</evidence>
<reference evidence="12" key="1">
    <citation type="journal article" date="2013" name="Genetics">
        <title>The draft genome and transcriptome of Panagrellus redivivus are shaped by the harsh demands of a free-living lifestyle.</title>
        <authorList>
            <person name="Srinivasan J."/>
            <person name="Dillman A.R."/>
            <person name="Macchietto M.G."/>
            <person name="Heikkinen L."/>
            <person name="Lakso M."/>
            <person name="Fracchia K.M."/>
            <person name="Antoshechkin I."/>
            <person name="Mortazavi A."/>
            <person name="Wong G."/>
            <person name="Sternberg P.W."/>
        </authorList>
    </citation>
    <scope>NUCLEOTIDE SEQUENCE [LARGE SCALE GENOMIC DNA]</scope>
    <source>
        <strain evidence="12">MT8872</strain>
    </source>
</reference>
<evidence type="ECO:0000256" key="4">
    <source>
        <dbReference type="ARBA" id="ARBA00022777"/>
    </source>
</evidence>
<dbReference type="PROSITE" id="PS50011">
    <property type="entry name" value="PROTEIN_KINASE_DOM"/>
    <property type="match status" value="1"/>
</dbReference>
<keyword evidence="5 8" id="KW-0067">ATP-binding</keyword>
<protein>
    <submittedName>
        <fullName evidence="13">Aurora kinase</fullName>
    </submittedName>
</protein>
<dbReference type="PANTHER" id="PTHR24350">
    <property type="entry name" value="SERINE/THREONINE-PROTEIN KINASE IAL-RELATED"/>
    <property type="match status" value="1"/>
</dbReference>
<evidence type="ECO:0000256" key="9">
    <source>
        <dbReference type="PIRSR" id="PIRSR630616-3"/>
    </source>
</evidence>
<organism evidence="12 13">
    <name type="scientific">Panagrellus redivivus</name>
    <name type="common">Microworm</name>
    <dbReference type="NCBI Taxonomy" id="6233"/>
    <lineage>
        <taxon>Eukaryota</taxon>
        <taxon>Metazoa</taxon>
        <taxon>Ecdysozoa</taxon>
        <taxon>Nematoda</taxon>
        <taxon>Chromadorea</taxon>
        <taxon>Rhabditida</taxon>
        <taxon>Tylenchina</taxon>
        <taxon>Panagrolaimomorpha</taxon>
        <taxon>Panagrolaimoidea</taxon>
        <taxon>Panagrolaimidae</taxon>
        <taxon>Panagrellus</taxon>
    </lineage>
</organism>
<keyword evidence="1" id="KW-0723">Serine/threonine-protein kinase</keyword>
<proteinExistence type="predicted"/>
<feature type="domain" description="Protein kinase" evidence="11">
    <location>
        <begin position="22"/>
        <end position="248"/>
    </location>
</feature>
<comment type="catalytic activity">
    <reaction evidence="6">
        <text>L-threonyl-[protein] + ATP = O-phospho-L-threonyl-[protein] + ADP + H(+)</text>
        <dbReference type="Rhea" id="RHEA:46608"/>
        <dbReference type="Rhea" id="RHEA-COMP:11060"/>
        <dbReference type="Rhea" id="RHEA-COMP:11605"/>
        <dbReference type="ChEBI" id="CHEBI:15378"/>
        <dbReference type="ChEBI" id="CHEBI:30013"/>
        <dbReference type="ChEBI" id="CHEBI:30616"/>
        <dbReference type="ChEBI" id="CHEBI:61977"/>
        <dbReference type="ChEBI" id="CHEBI:456216"/>
        <dbReference type="EC" id="2.7.11.1"/>
    </reaction>
</comment>
<evidence type="ECO:0000256" key="2">
    <source>
        <dbReference type="ARBA" id="ARBA00022679"/>
    </source>
</evidence>
<evidence type="ECO:0000256" key="10">
    <source>
        <dbReference type="PROSITE-ProRule" id="PRU10141"/>
    </source>
</evidence>
<evidence type="ECO:0000256" key="6">
    <source>
        <dbReference type="ARBA" id="ARBA00047899"/>
    </source>
</evidence>
<feature type="binding site" evidence="8">
    <location>
        <position position="51"/>
    </location>
    <ligand>
        <name>ATP</name>
        <dbReference type="ChEBI" id="CHEBI:30616"/>
    </ligand>
</feature>
<dbReference type="Proteomes" id="UP000492821">
    <property type="component" value="Unassembled WGS sequence"/>
</dbReference>
<evidence type="ECO:0000313" key="13">
    <source>
        <dbReference type="WBParaSite" id="Pan_g4238.t1"/>
    </source>
</evidence>
<keyword evidence="12" id="KW-1185">Reference proteome</keyword>
<dbReference type="InterPro" id="IPR011009">
    <property type="entry name" value="Kinase-like_dom_sf"/>
</dbReference>
<sequence>MLASFAAGDAESVESSFKIDDFEVLKFLGYGSFGVVELALEKNSMRKIALKCILKKRLQSPQSKTMLKRELEIQYHLNHENIVELYAFFSDDTKVYIVLEACDSGVSKILEKNQDGLSLHRSSFTVDCIGAALDCHQRNVIHRHVKPANILIKKNGCQSWPTSATTIRWITMASGYCFSTFWLATLPSSLKLTRKRSIGSDWVKCRFRRESPDGPLLMVDASKRLEVPAFWADTALQHHIRNFQQSAN</sequence>
<comment type="catalytic activity">
    <reaction evidence="7">
        <text>L-seryl-[protein] + ATP = O-phospho-L-seryl-[protein] + ADP + H(+)</text>
        <dbReference type="Rhea" id="RHEA:17989"/>
        <dbReference type="Rhea" id="RHEA-COMP:9863"/>
        <dbReference type="Rhea" id="RHEA-COMP:11604"/>
        <dbReference type="ChEBI" id="CHEBI:15378"/>
        <dbReference type="ChEBI" id="CHEBI:29999"/>
        <dbReference type="ChEBI" id="CHEBI:30616"/>
        <dbReference type="ChEBI" id="CHEBI:83421"/>
        <dbReference type="ChEBI" id="CHEBI:456216"/>
        <dbReference type="EC" id="2.7.11.1"/>
    </reaction>
</comment>
<evidence type="ECO:0000259" key="11">
    <source>
        <dbReference type="PROSITE" id="PS50011"/>
    </source>
</evidence>
<evidence type="ECO:0000256" key="3">
    <source>
        <dbReference type="ARBA" id="ARBA00022741"/>
    </source>
</evidence>
<dbReference type="PROSITE" id="PS00107">
    <property type="entry name" value="PROTEIN_KINASE_ATP"/>
    <property type="match status" value="1"/>
</dbReference>
<dbReference type="InterPro" id="IPR017441">
    <property type="entry name" value="Protein_kinase_ATP_BS"/>
</dbReference>
<dbReference type="FunFam" id="3.30.200.20:FF:000042">
    <property type="entry name" value="Aurora kinase A"/>
    <property type="match status" value="1"/>
</dbReference>
<keyword evidence="2" id="KW-0808">Transferase</keyword>
<reference evidence="13" key="2">
    <citation type="submission" date="2020-10" db="UniProtKB">
        <authorList>
            <consortium name="WormBaseParasite"/>
        </authorList>
    </citation>
    <scope>IDENTIFICATION</scope>
</reference>
<keyword evidence="3 8" id="KW-0547">Nucleotide-binding</keyword>